<dbReference type="InterPro" id="IPR038152">
    <property type="entry name" value="Carbam_trans_C_sf"/>
</dbReference>
<dbReference type="Proteomes" id="UP000772618">
    <property type="component" value="Unassembled WGS sequence"/>
</dbReference>
<dbReference type="Gene3D" id="3.30.420.40">
    <property type="match status" value="2"/>
</dbReference>
<comment type="similarity">
    <text evidence="1">Belongs to the NodU/CmcH family.</text>
</comment>
<dbReference type="Pfam" id="PF02543">
    <property type="entry name" value="Carbam_trans_N"/>
    <property type="match status" value="1"/>
</dbReference>
<dbReference type="CDD" id="cd24098">
    <property type="entry name" value="ASKHA_NBD_TobZ_N"/>
    <property type="match status" value="1"/>
</dbReference>
<dbReference type="PANTHER" id="PTHR34847">
    <property type="entry name" value="NODULATION PROTEIN U"/>
    <property type="match status" value="1"/>
</dbReference>
<organism evidence="4 5">
    <name type="scientific">Chryseosolibacter indicus</name>
    <dbReference type="NCBI Taxonomy" id="2782351"/>
    <lineage>
        <taxon>Bacteria</taxon>
        <taxon>Pseudomonadati</taxon>
        <taxon>Bacteroidota</taxon>
        <taxon>Cytophagia</taxon>
        <taxon>Cytophagales</taxon>
        <taxon>Chryseotaleaceae</taxon>
        <taxon>Chryseosolibacter</taxon>
    </lineage>
</organism>
<feature type="domain" description="Carbamoyltransferase" evidence="2">
    <location>
        <begin position="4"/>
        <end position="352"/>
    </location>
</feature>
<dbReference type="Pfam" id="PF16861">
    <property type="entry name" value="Carbam_trans_C"/>
    <property type="match status" value="1"/>
</dbReference>
<evidence type="ECO:0000313" key="5">
    <source>
        <dbReference type="Proteomes" id="UP000772618"/>
    </source>
</evidence>
<reference evidence="4 5" key="1">
    <citation type="submission" date="2021-05" db="EMBL/GenBank/DDBJ databases">
        <title>A Polyphasic approach of four new species of the genus Ohtaekwangia: Ohtaekwangia histidinii sp. nov., Ohtaekwangia cretensis sp. nov., Ohtaekwangia indiensis sp. nov., Ohtaekwangia reichenbachii sp. nov. from diverse environment.</title>
        <authorList>
            <person name="Octaviana S."/>
        </authorList>
    </citation>
    <scope>NUCLEOTIDE SEQUENCE [LARGE SCALE GENOMIC DNA]</scope>
    <source>
        <strain evidence="4 5">PWU20</strain>
    </source>
</reference>
<protein>
    <submittedName>
        <fullName evidence="4">Carbamoyltransferase</fullName>
    </submittedName>
</protein>
<evidence type="ECO:0000259" key="2">
    <source>
        <dbReference type="Pfam" id="PF02543"/>
    </source>
</evidence>
<evidence type="ECO:0000259" key="3">
    <source>
        <dbReference type="Pfam" id="PF16861"/>
    </source>
</evidence>
<proteinExistence type="inferred from homology"/>
<dbReference type="EMBL" id="JAHESD010000092">
    <property type="protein sequence ID" value="MBT1706226.1"/>
    <property type="molecule type" value="Genomic_DNA"/>
</dbReference>
<evidence type="ECO:0000313" key="4">
    <source>
        <dbReference type="EMBL" id="MBT1706226.1"/>
    </source>
</evidence>
<feature type="domain" description="Carbamoyltransferase C-terminal" evidence="3">
    <location>
        <begin position="404"/>
        <end position="572"/>
    </location>
</feature>
<name>A0ABS5VYB2_9BACT</name>
<evidence type="ECO:0000256" key="1">
    <source>
        <dbReference type="ARBA" id="ARBA00006129"/>
    </source>
</evidence>
<dbReference type="Gene3D" id="3.90.870.20">
    <property type="entry name" value="Carbamoyltransferase, C-terminal domain"/>
    <property type="match status" value="1"/>
</dbReference>
<accession>A0ABS5VYB2</accession>
<dbReference type="RefSeq" id="WP_254157351.1">
    <property type="nucleotide sequence ID" value="NZ_JAHESD010000092.1"/>
</dbReference>
<comment type="caution">
    <text evidence="4">The sequence shown here is derived from an EMBL/GenBank/DDBJ whole genome shotgun (WGS) entry which is preliminary data.</text>
</comment>
<keyword evidence="5" id="KW-1185">Reference proteome</keyword>
<gene>
    <name evidence="4" type="ORF">KK060_23260</name>
</gene>
<dbReference type="InterPro" id="IPR003696">
    <property type="entry name" value="Carbtransf_dom"/>
</dbReference>
<dbReference type="InterPro" id="IPR031730">
    <property type="entry name" value="Carbam_trans_C"/>
</dbReference>
<dbReference type="InterPro" id="IPR051338">
    <property type="entry name" value="NodU/CmcH_Carbamoyltrnsfr"/>
</dbReference>
<sequence length="594" mass="66938">MYTLGINAVFHDSSASIVKDGVLLAAAEEERFTHIKHGKRPVPFSTYELPYHAINYCLEVAGIHLKDVDHVAYSFDPYLILPKEHVGKTEVKLPLQPSDSTTSEQWSNPWDPLFLSYIINAPRQLVDGWPHHLQPRFTGTKTTDFKWHFVDHHISHAASAFIASPYKSAAVMTVDGRGENATTSYYYGQGNNLTCISQVNMPHSLGLLYEKVTAHLGFLHSSDEYKVMALASYGKPEFEKEFREMIHLKDNGQYTIDDADFTALFGKRRMKGDEFTAHHFNIAHSLQKVLQDVMLEITAWLYHETKQENLCLAGGVALNCVMNAYLRDKSSFKNIWVQPAAGDAGTSLGAALWIDAQERKSHERMFTMDHAYWGPDFSDEAIEKFLKWCKVPYRKSDNIAVDAAKILAEDKIIGWHQGRMEFGPRALGSRSILASPIHASMQARLNEVKDREDFRPVAPVVLEEDAAAWFENASYSPFMLFVYPVKEDKADKIPAVRHTDGTARIQTVNKDQHATYYNLLKEFKALTGVPVLVNTSFNTLGKPIVCTPRDAVECFWSSPFDALVIGSFIIEKNAGQKGSVNKRENSKALQETLI</sequence>
<dbReference type="PANTHER" id="PTHR34847:SF1">
    <property type="entry name" value="NODULATION PROTEIN U"/>
    <property type="match status" value="1"/>
</dbReference>
<dbReference type="InterPro" id="IPR043129">
    <property type="entry name" value="ATPase_NBD"/>
</dbReference>
<dbReference type="SUPFAM" id="SSF53067">
    <property type="entry name" value="Actin-like ATPase domain"/>
    <property type="match status" value="1"/>
</dbReference>